<protein>
    <submittedName>
        <fullName evidence="1">Uncharacterized protein</fullName>
    </submittedName>
</protein>
<reference evidence="1" key="1">
    <citation type="journal article" date="2020" name="mSystems">
        <title>Genome- and Community-Level Interaction Insights into Carbon Utilization and Element Cycling Functions of Hydrothermarchaeota in Hydrothermal Sediment.</title>
        <authorList>
            <person name="Zhou Z."/>
            <person name="Liu Y."/>
            <person name="Xu W."/>
            <person name="Pan J."/>
            <person name="Luo Z.H."/>
            <person name="Li M."/>
        </authorList>
    </citation>
    <scope>NUCLEOTIDE SEQUENCE [LARGE SCALE GENOMIC DNA]</scope>
    <source>
        <strain evidence="1">SpSt-1235</strain>
    </source>
</reference>
<gene>
    <name evidence="1" type="ORF">ENO10_02860</name>
</gene>
<dbReference type="AlphaFoldDB" id="A0A7C2MG51"/>
<name>A0A7C2MG51_9FLAO</name>
<dbReference type="EMBL" id="DSEE01000210">
    <property type="protein sequence ID" value="HER40137.1"/>
    <property type="molecule type" value="Genomic_DNA"/>
</dbReference>
<proteinExistence type="predicted"/>
<evidence type="ECO:0000313" key="1">
    <source>
        <dbReference type="EMBL" id="HER40137.1"/>
    </source>
</evidence>
<dbReference type="Proteomes" id="UP000885753">
    <property type="component" value="Unassembled WGS sequence"/>
</dbReference>
<accession>A0A7C2MG51</accession>
<comment type="caution">
    <text evidence="1">The sequence shown here is derived from an EMBL/GenBank/DDBJ whole genome shotgun (WGS) entry which is preliminary data.</text>
</comment>
<organism evidence="1">
    <name type="scientific">Salinimicrobium catena</name>
    <dbReference type="NCBI Taxonomy" id="390640"/>
    <lineage>
        <taxon>Bacteria</taxon>
        <taxon>Pseudomonadati</taxon>
        <taxon>Bacteroidota</taxon>
        <taxon>Flavobacteriia</taxon>
        <taxon>Flavobacteriales</taxon>
        <taxon>Flavobacteriaceae</taxon>
        <taxon>Salinimicrobium</taxon>
    </lineage>
</organism>
<sequence length="84" mass="9728">MEKPTEPRKLKLIWDFRGPDAERTAQHHAIHLKEYLLNNDISPNITGSEAITSHHHIAYLVVEERLMPQVRDALKPHRGQVFQG</sequence>